<dbReference type="RefSeq" id="WP_304536710.1">
    <property type="nucleotide sequence ID" value="NZ_JAUQOM010000007.1"/>
</dbReference>
<dbReference type="Proteomes" id="UP001176471">
    <property type="component" value="Unassembled WGS sequence"/>
</dbReference>
<evidence type="ECO:0000313" key="6">
    <source>
        <dbReference type="Proteomes" id="UP001176471"/>
    </source>
</evidence>
<organism evidence="5 6">
    <name type="scientific">Sphingobium cyanobacteriorum</name>
    <dbReference type="NCBI Taxonomy" id="3063954"/>
    <lineage>
        <taxon>Bacteria</taxon>
        <taxon>Pseudomonadati</taxon>
        <taxon>Pseudomonadota</taxon>
        <taxon>Alphaproteobacteria</taxon>
        <taxon>Sphingomonadales</taxon>
        <taxon>Sphingomonadaceae</taxon>
        <taxon>Sphingobium</taxon>
    </lineage>
</organism>
<dbReference type="Pfam" id="PF01464">
    <property type="entry name" value="SLT"/>
    <property type="match status" value="1"/>
</dbReference>
<feature type="region of interest" description="Disordered" evidence="3">
    <location>
        <begin position="182"/>
        <end position="230"/>
    </location>
</feature>
<gene>
    <name evidence="5" type="ORF">Q4610_14700</name>
</gene>
<reference evidence="5" key="1">
    <citation type="submission" date="2023-07" db="EMBL/GenBank/DDBJ databases">
        <title>Bacterial whole genome sequence for Sphingobium sp. HBC34.</title>
        <authorList>
            <person name="Le V."/>
            <person name="Ko S.-R."/>
            <person name="Ahn C.-Y."/>
            <person name="Oh H.-M."/>
        </authorList>
    </citation>
    <scope>NUCLEOTIDE SEQUENCE</scope>
    <source>
        <strain evidence="5">HBC34</strain>
    </source>
</reference>
<feature type="domain" description="Transglycosylase SLT" evidence="4">
    <location>
        <begin position="27"/>
        <end position="126"/>
    </location>
</feature>
<protein>
    <submittedName>
        <fullName evidence="5">Lytic transglycosylase domain-containing protein</fullName>
        <ecNumber evidence="5">4.2.2.n1</ecNumber>
    </submittedName>
</protein>
<dbReference type="EC" id="4.2.2.n1" evidence="5"/>
<proteinExistence type="inferred from homology"/>
<dbReference type="CDD" id="cd00254">
    <property type="entry name" value="LT-like"/>
    <property type="match status" value="1"/>
</dbReference>
<comment type="similarity">
    <text evidence="1">Belongs to the transglycosylase Slt family.</text>
</comment>
<feature type="compositionally biased region" description="Low complexity" evidence="3">
    <location>
        <begin position="182"/>
        <end position="194"/>
    </location>
</feature>
<dbReference type="PANTHER" id="PTHR37423:SF2">
    <property type="entry name" value="MEMBRANE-BOUND LYTIC MUREIN TRANSGLYCOSYLASE C"/>
    <property type="match status" value="1"/>
</dbReference>
<comment type="similarity">
    <text evidence="2">Belongs to the virb1 family.</text>
</comment>
<name>A0ABT8ZP86_9SPHN</name>
<dbReference type="PANTHER" id="PTHR37423">
    <property type="entry name" value="SOLUBLE LYTIC MUREIN TRANSGLYCOSYLASE-RELATED"/>
    <property type="match status" value="1"/>
</dbReference>
<evidence type="ECO:0000313" key="5">
    <source>
        <dbReference type="EMBL" id="MDO7836296.1"/>
    </source>
</evidence>
<keyword evidence="6" id="KW-1185">Reference proteome</keyword>
<dbReference type="InterPro" id="IPR023346">
    <property type="entry name" value="Lysozyme-like_dom_sf"/>
</dbReference>
<accession>A0ABT8ZP86</accession>
<dbReference type="SUPFAM" id="SSF53955">
    <property type="entry name" value="Lysozyme-like"/>
    <property type="match status" value="1"/>
</dbReference>
<dbReference type="EMBL" id="JAUQOM010000007">
    <property type="protein sequence ID" value="MDO7836296.1"/>
    <property type="molecule type" value="Genomic_DNA"/>
</dbReference>
<evidence type="ECO:0000256" key="1">
    <source>
        <dbReference type="ARBA" id="ARBA00007734"/>
    </source>
</evidence>
<evidence type="ECO:0000259" key="4">
    <source>
        <dbReference type="Pfam" id="PF01464"/>
    </source>
</evidence>
<comment type="caution">
    <text evidence="5">The sequence shown here is derived from an EMBL/GenBank/DDBJ whole genome shotgun (WGS) entry which is preliminary data.</text>
</comment>
<sequence length="230" mass="24193">MSAPAMAQDMPAARSSAVHPYAGHVADAARRFGIPEAWIWAVMRVESRGVSRAVSPAGAMGVMQIMPATWAGLRAHYGLGPDPFNVRDNIMAGAAYLREMHDRYGNASAMLAAYNAGPGRYDDYLSRGRPLPAETVGYLAQLAPITGQSGAVEVAATAARDPFAWRRAALFVRAASAASEAVAGKSGGEEAASELPIDRPTSVGVRATDPSANEPRDTLFVSRARAGRPQ</sequence>
<dbReference type="InterPro" id="IPR008258">
    <property type="entry name" value="Transglycosylase_SLT_dom_1"/>
</dbReference>
<keyword evidence="5" id="KW-0456">Lyase</keyword>
<evidence type="ECO:0000256" key="2">
    <source>
        <dbReference type="ARBA" id="ARBA00009387"/>
    </source>
</evidence>
<evidence type="ECO:0000256" key="3">
    <source>
        <dbReference type="SAM" id="MobiDB-lite"/>
    </source>
</evidence>
<dbReference type="GO" id="GO:0016829">
    <property type="term" value="F:lyase activity"/>
    <property type="evidence" value="ECO:0007669"/>
    <property type="project" value="UniProtKB-KW"/>
</dbReference>
<dbReference type="Gene3D" id="1.10.530.10">
    <property type="match status" value="1"/>
</dbReference>